<dbReference type="Pfam" id="PF12728">
    <property type="entry name" value="HTH_17"/>
    <property type="match status" value="1"/>
</dbReference>
<gene>
    <name evidence="2" type="ORF">H9816_02965</name>
</gene>
<evidence type="ECO:0000259" key="1">
    <source>
        <dbReference type="Pfam" id="PF12728"/>
    </source>
</evidence>
<organism evidence="2 3">
    <name type="scientific">Candidatus Tidjanibacter faecipullorum</name>
    <dbReference type="NCBI Taxonomy" id="2838766"/>
    <lineage>
        <taxon>Bacteria</taxon>
        <taxon>Pseudomonadati</taxon>
        <taxon>Bacteroidota</taxon>
        <taxon>Bacteroidia</taxon>
        <taxon>Bacteroidales</taxon>
        <taxon>Rikenellaceae</taxon>
        <taxon>Tidjanibacter</taxon>
    </lineage>
</organism>
<accession>A0A9D2IKW2</accession>
<evidence type="ECO:0000313" key="2">
    <source>
        <dbReference type="EMBL" id="HIZ14863.1"/>
    </source>
</evidence>
<comment type="caution">
    <text evidence="2">The sequence shown here is derived from an EMBL/GenBank/DDBJ whole genome shotgun (WGS) entry which is preliminary data.</text>
</comment>
<dbReference type="AlphaFoldDB" id="A0A9D2IKW2"/>
<evidence type="ECO:0000313" key="3">
    <source>
        <dbReference type="Proteomes" id="UP000824014"/>
    </source>
</evidence>
<reference evidence="2" key="1">
    <citation type="journal article" date="2021" name="PeerJ">
        <title>Extensive microbial diversity within the chicken gut microbiome revealed by metagenomics and culture.</title>
        <authorList>
            <person name="Gilroy R."/>
            <person name="Ravi A."/>
            <person name="Getino M."/>
            <person name="Pursley I."/>
            <person name="Horton D.L."/>
            <person name="Alikhan N.F."/>
            <person name="Baker D."/>
            <person name="Gharbi K."/>
            <person name="Hall N."/>
            <person name="Watson M."/>
            <person name="Adriaenssens E.M."/>
            <person name="Foster-Nyarko E."/>
            <person name="Jarju S."/>
            <person name="Secka A."/>
            <person name="Antonio M."/>
            <person name="Oren A."/>
            <person name="Chaudhuri R.R."/>
            <person name="La Ragione R."/>
            <person name="Hildebrand F."/>
            <person name="Pallen M.J."/>
        </authorList>
    </citation>
    <scope>NUCLEOTIDE SEQUENCE</scope>
    <source>
        <strain evidence="2">ChiHjej11B10-19426</strain>
    </source>
</reference>
<dbReference type="EMBL" id="DXCC01000008">
    <property type="protein sequence ID" value="HIZ14863.1"/>
    <property type="molecule type" value="Genomic_DNA"/>
</dbReference>
<reference evidence="2" key="2">
    <citation type="submission" date="2021-04" db="EMBL/GenBank/DDBJ databases">
        <authorList>
            <person name="Gilroy R."/>
        </authorList>
    </citation>
    <scope>NUCLEOTIDE SEQUENCE</scope>
    <source>
        <strain evidence="2">ChiHjej11B10-19426</strain>
    </source>
</reference>
<feature type="domain" description="Helix-turn-helix" evidence="1">
    <location>
        <begin position="78"/>
        <end position="128"/>
    </location>
</feature>
<name>A0A9D2IKW2_9BACT</name>
<proteinExistence type="predicted"/>
<sequence>MAGVRGPEERVERRFFIFLYMDELLNQIMQAGDGRVMITVRADDLRKFAEYVAESVGRRYAETIVAEIKEVMGDKMKYCTTQEVKEILGIKSSATLPSWAKRGYLVPCRVGIRNIYLREEVLALKNARAKW</sequence>
<dbReference type="Proteomes" id="UP000824014">
    <property type="component" value="Unassembled WGS sequence"/>
</dbReference>
<dbReference type="InterPro" id="IPR041657">
    <property type="entry name" value="HTH_17"/>
</dbReference>
<protein>
    <submittedName>
        <fullName evidence="2">Helix-turn-helix domain-containing protein</fullName>
    </submittedName>
</protein>